<name>A0A060C2Q0_9MICC</name>
<protein>
    <submittedName>
        <fullName evidence="2">CAZy families GH2 protein</fullName>
    </submittedName>
</protein>
<reference evidence="2" key="1">
    <citation type="journal article" date="2013" name="Environ. Microbiol.">
        <title>Seasonally variable intestinal metagenomes of the red palm weevil (Rhynchophorus ferrugineus).</title>
        <authorList>
            <person name="Jia S."/>
            <person name="Zhang X."/>
            <person name="Zhang G."/>
            <person name="Yin A."/>
            <person name="Zhang S."/>
            <person name="Li F."/>
            <person name="Wang L."/>
            <person name="Zhao D."/>
            <person name="Yun Q."/>
            <person name="Tala"/>
            <person name="Wang J."/>
            <person name="Sun G."/>
            <person name="Baabdullah M."/>
            <person name="Yu X."/>
            <person name="Hu S."/>
            <person name="Al-Mssallem I.S."/>
            <person name="Yu J."/>
        </authorList>
    </citation>
    <scope>NUCLEOTIDE SEQUENCE</scope>
</reference>
<organism evidence="2">
    <name type="scientific">uncultured Arthrobacter sp</name>
    <dbReference type="NCBI Taxonomy" id="114050"/>
    <lineage>
        <taxon>Bacteria</taxon>
        <taxon>Bacillati</taxon>
        <taxon>Actinomycetota</taxon>
        <taxon>Actinomycetes</taxon>
        <taxon>Micrococcales</taxon>
        <taxon>Micrococcaceae</taxon>
        <taxon>Arthrobacter</taxon>
        <taxon>environmental samples</taxon>
    </lineage>
</organism>
<feature type="region of interest" description="Disordered" evidence="1">
    <location>
        <begin position="1"/>
        <end position="126"/>
    </location>
</feature>
<dbReference type="AlphaFoldDB" id="A0A060C2Q0"/>
<feature type="non-terminal residue" evidence="2">
    <location>
        <position position="1"/>
    </location>
</feature>
<evidence type="ECO:0000256" key="1">
    <source>
        <dbReference type="SAM" id="MobiDB-lite"/>
    </source>
</evidence>
<proteinExistence type="predicted"/>
<dbReference type="EMBL" id="KF120046">
    <property type="protein sequence ID" value="AIA87315.1"/>
    <property type="molecule type" value="Genomic_DNA"/>
</dbReference>
<evidence type="ECO:0000313" key="2">
    <source>
        <dbReference type="EMBL" id="AIA87315.1"/>
    </source>
</evidence>
<sequence length="126" mass="13441">RRGEAPSSRTGRVRGRASGGAGRASGRRSATGPVAGTDRQRSGWRVRGAWGPRPRRHARPPPGRLLHPLAHAQLGHQVAGGRPGPVHGEGRADRYRSRRRRGTPPHQVRGGRATSGSQRGRGLAGR</sequence>
<feature type="non-terminal residue" evidence="2">
    <location>
        <position position="126"/>
    </location>
</feature>
<accession>A0A060C2Q0</accession>